<gene>
    <name evidence="2" type="ORF">TWF694_008523</name>
</gene>
<evidence type="ECO:0000313" key="3">
    <source>
        <dbReference type="Proteomes" id="UP001365542"/>
    </source>
</evidence>
<dbReference type="EMBL" id="JAVHJO010000004">
    <property type="protein sequence ID" value="KAK6541152.1"/>
    <property type="molecule type" value="Genomic_DNA"/>
</dbReference>
<reference evidence="2 3" key="1">
    <citation type="submission" date="2019-10" db="EMBL/GenBank/DDBJ databases">
        <authorList>
            <person name="Palmer J.M."/>
        </authorList>
    </citation>
    <scope>NUCLEOTIDE SEQUENCE [LARGE SCALE GENOMIC DNA]</scope>
    <source>
        <strain evidence="2 3">TWF694</strain>
    </source>
</reference>
<dbReference type="AlphaFoldDB" id="A0AAV9XHR4"/>
<accession>A0AAV9XHR4</accession>
<evidence type="ECO:0000256" key="1">
    <source>
        <dbReference type="SAM" id="MobiDB-lite"/>
    </source>
</evidence>
<keyword evidence="3" id="KW-1185">Reference proteome</keyword>
<proteinExistence type="predicted"/>
<evidence type="ECO:0000313" key="2">
    <source>
        <dbReference type="EMBL" id="KAK6541152.1"/>
    </source>
</evidence>
<organism evidence="2 3">
    <name type="scientific">Orbilia ellipsospora</name>
    <dbReference type="NCBI Taxonomy" id="2528407"/>
    <lineage>
        <taxon>Eukaryota</taxon>
        <taxon>Fungi</taxon>
        <taxon>Dikarya</taxon>
        <taxon>Ascomycota</taxon>
        <taxon>Pezizomycotina</taxon>
        <taxon>Orbiliomycetes</taxon>
        <taxon>Orbiliales</taxon>
        <taxon>Orbiliaceae</taxon>
        <taxon>Orbilia</taxon>
    </lineage>
</organism>
<sequence>MYKTEDAYSKFPKTDKEINAVALDIKLEQLMDFDESIRPASDTGESPPPLPPRPTSTP</sequence>
<name>A0AAV9XHR4_9PEZI</name>
<dbReference type="Proteomes" id="UP001365542">
    <property type="component" value="Unassembled WGS sequence"/>
</dbReference>
<feature type="region of interest" description="Disordered" evidence="1">
    <location>
        <begin position="33"/>
        <end position="58"/>
    </location>
</feature>
<comment type="caution">
    <text evidence="2">The sequence shown here is derived from an EMBL/GenBank/DDBJ whole genome shotgun (WGS) entry which is preliminary data.</text>
</comment>
<feature type="compositionally biased region" description="Pro residues" evidence="1">
    <location>
        <begin position="46"/>
        <end position="58"/>
    </location>
</feature>
<protein>
    <submittedName>
        <fullName evidence="2">Uncharacterized protein</fullName>
    </submittedName>
</protein>